<dbReference type="InterPro" id="IPR036318">
    <property type="entry name" value="FAD-bd_PCMH-like_sf"/>
</dbReference>
<feature type="chain" id="PRO_5030094493" evidence="6">
    <location>
        <begin position="29"/>
        <end position="521"/>
    </location>
</feature>
<proteinExistence type="inferred from homology"/>
<dbReference type="EMBL" id="CAACYE010000005">
    <property type="protein sequence ID" value="VFA85303.1"/>
    <property type="molecule type" value="Genomic_DNA"/>
</dbReference>
<protein>
    <submittedName>
        <fullName evidence="8">Uncharacterized FAD-linked oxidoreductase yvdP</fullName>
        <ecNumber evidence="8">1.21.-.-</ecNumber>
    </submittedName>
</protein>
<feature type="signal peptide" evidence="6">
    <location>
        <begin position="1"/>
        <end position="28"/>
    </location>
</feature>
<dbReference type="Pfam" id="PF08031">
    <property type="entry name" value="BBE"/>
    <property type="match status" value="1"/>
</dbReference>
<dbReference type="InterPro" id="IPR006311">
    <property type="entry name" value="TAT_signal"/>
</dbReference>
<accession>A0A449H252</accession>
<dbReference type="InterPro" id="IPR050416">
    <property type="entry name" value="FAD-linked_Oxidoreductase"/>
</dbReference>
<dbReference type="EC" id="1.21.-.-" evidence="8"/>
<evidence type="ECO:0000256" key="3">
    <source>
        <dbReference type="ARBA" id="ARBA00022630"/>
    </source>
</evidence>
<dbReference type="PROSITE" id="PS51387">
    <property type="entry name" value="FAD_PCMH"/>
    <property type="match status" value="1"/>
</dbReference>
<dbReference type="InterPro" id="IPR012951">
    <property type="entry name" value="BBE"/>
</dbReference>
<dbReference type="Gene3D" id="3.30.465.10">
    <property type="match status" value="1"/>
</dbReference>
<evidence type="ECO:0000256" key="2">
    <source>
        <dbReference type="ARBA" id="ARBA00005466"/>
    </source>
</evidence>
<comment type="cofactor">
    <cofactor evidence="1">
        <name>FAD</name>
        <dbReference type="ChEBI" id="CHEBI:57692"/>
    </cofactor>
</comment>
<dbReference type="InterPro" id="IPR019546">
    <property type="entry name" value="TAT_signal_bac_arc"/>
</dbReference>
<reference evidence="8" key="1">
    <citation type="submission" date="2019-02" db="EMBL/GenBank/DDBJ databases">
        <authorList>
            <consortium name="Pathogen Informatics"/>
        </authorList>
    </citation>
    <scope>NUCLEOTIDE SEQUENCE</scope>
    <source>
        <strain evidence="8">3012STDY6733949</strain>
    </source>
</reference>
<keyword evidence="3" id="KW-0285">Flavoprotein</keyword>
<feature type="domain" description="FAD-binding PCMH-type" evidence="7">
    <location>
        <begin position="53"/>
        <end position="231"/>
    </location>
</feature>
<dbReference type="AlphaFoldDB" id="A0A449H252"/>
<organism evidence="8">
    <name type="scientific">Nocardia farcinica</name>
    <dbReference type="NCBI Taxonomy" id="37329"/>
    <lineage>
        <taxon>Bacteria</taxon>
        <taxon>Bacillati</taxon>
        <taxon>Actinomycetota</taxon>
        <taxon>Actinomycetes</taxon>
        <taxon>Mycobacteriales</taxon>
        <taxon>Nocardiaceae</taxon>
        <taxon>Nocardia</taxon>
    </lineage>
</organism>
<evidence type="ECO:0000256" key="5">
    <source>
        <dbReference type="ARBA" id="ARBA00023002"/>
    </source>
</evidence>
<evidence type="ECO:0000259" key="7">
    <source>
        <dbReference type="PROSITE" id="PS51387"/>
    </source>
</evidence>
<keyword evidence="5 8" id="KW-0560">Oxidoreductase</keyword>
<evidence type="ECO:0000256" key="1">
    <source>
        <dbReference type="ARBA" id="ARBA00001974"/>
    </source>
</evidence>
<dbReference type="InterPro" id="IPR006094">
    <property type="entry name" value="Oxid_FAD_bind_N"/>
</dbReference>
<dbReference type="RefSeq" id="WP_137353415.1">
    <property type="nucleotide sequence ID" value="NZ_CAACYE020000001.1"/>
</dbReference>
<comment type="similarity">
    <text evidence="2">Belongs to the oxygen-dependent FAD-linked oxidoreductase family.</text>
</comment>
<dbReference type="PANTHER" id="PTHR42973">
    <property type="entry name" value="BINDING OXIDOREDUCTASE, PUTATIVE (AFU_ORTHOLOGUE AFUA_1G17690)-RELATED"/>
    <property type="match status" value="1"/>
</dbReference>
<dbReference type="InterPro" id="IPR016166">
    <property type="entry name" value="FAD-bd_PCMH"/>
</dbReference>
<keyword evidence="4" id="KW-0274">FAD</keyword>
<dbReference type="Gene3D" id="3.40.462.20">
    <property type="match status" value="1"/>
</dbReference>
<dbReference type="GO" id="GO:0016491">
    <property type="term" value="F:oxidoreductase activity"/>
    <property type="evidence" value="ECO:0007669"/>
    <property type="project" value="UniProtKB-KW"/>
</dbReference>
<dbReference type="InterPro" id="IPR016169">
    <property type="entry name" value="FAD-bd_PCMH_sub2"/>
</dbReference>
<dbReference type="NCBIfam" id="TIGR01409">
    <property type="entry name" value="TAT_signal_seq"/>
    <property type="match status" value="1"/>
</dbReference>
<evidence type="ECO:0000313" key="8">
    <source>
        <dbReference type="EMBL" id="VFA85303.1"/>
    </source>
</evidence>
<dbReference type="PANTHER" id="PTHR42973:SF39">
    <property type="entry name" value="FAD-BINDING PCMH-TYPE DOMAIN-CONTAINING PROTEIN"/>
    <property type="match status" value="1"/>
</dbReference>
<dbReference type="SUPFAM" id="SSF56176">
    <property type="entry name" value="FAD-binding/transporter-associated domain-like"/>
    <property type="match status" value="1"/>
</dbReference>
<dbReference type="PROSITE" id="PS51318">
    <property type="entry name" value="TAT"/>
    <property type="match status" value="1"/>
</dbReference>
<evidence type="ECO:0000256" key="4">
    <source>
        <dbReference type="ARBA" id="ARBA00022827"/>
    </source>
</evidence>
<gene>
    <name evidence="8" type="primary">yvdP</name>
    <name evidence="8" type="ORF">NCTC1935_03141</name>
</gene>
<dbReference type="Pfam" id="PF01565">
    <property type="entry name" value="FAD_binding_4"/>
    <property type="match status" value="1"/>
</dbReference>
<name>A0A449H252_NOCFR</name>
<evidence type="ECO:0000256" key="6">
    <source>
        <dbReference type="SAM" id="SignalP"/>
    </source>
</evidence>
<keyword evidence="6" id="KW-0732">Signal</keyword>
<sequence length="521" mass="56460">MPVTRRRFMAAAAAGGAAALLGAPGAHAAPLTVVEPGDLRYVPLTLRGYNRRFVARPARIFLPTDTEQVREAVQRAVADGTRLAVRSGGHCFDDFVDSAETRAIVDLGGMTEVRWDETHRAFSVGAGTEIGAAYRALREGWGVTLPAGICLGVGLGGHATGGGYGPLSRRHGLVADHLFGVEVVTVDATGTATVVTATADGPHRDLWWAHTGGGGGNFGVVTRFLFRSRAADGADPRSALPKPPTALLHSRLVLPMLGEADFLRFLGNYLAFFERHSAPGDPFDGLYAPLSFRTVGTSFAQLLILLDAERPDARARFDEFVAALMDGVGAVPVVQPVATLSYQDTVGQVYYPKGPTPPRVKVKAAFLRRAYSTDQLRTLHRHLLDLAALGETEVEFLPLGGAVNAVAPDATAMPARDSFMQMLIHAAWRLPFDDERHLSWSRQVFADLYADTGGVPVPNDRNGGCYINYPDPDLADRQWNDTGVPWHRFYYGDNYPELLRVKQTWDPTGVFRHRLAVGEPD</sequence>
<dbReference type="GO" id="GO:0071949">
    <property type="term" value="F:FAD binding"/>
    <property type="evidence" value="ECO:0007669"/>
    <property type="project" value="InterPro"/>
</dbReference>